<comment type="similarity">
    <text evidence="2">Belongs to the AAA ATPase family.</text>
</comment>
<reference evidence="14 15" key="1">
    <citation type="journal article" date="2018" name="Genome Biol. Evol.">
        <title>Multiple Roots of Fruiting Body Formation in Amoebozoa.</title>
        <authorList>
            <person name="Hillmann F."/>
            <person name="Forbes G."/>
            <person name="Novohradska S."/>
            <person name="Ferling I."/>
            <person name="Riege K."/>
            <person name="Groth M."/>
            <person name="Westermann M."/>
            <person name="Marz M."/>
            <person name="Spaller T."/>
            <person name="Winckler T."/>
            <person name="Schaap P."/>
            <person name="Glockner G."/>
        </authorList>
    </citation>
    <scope>NUCLEOTIDE SEQUENCE [LARGE SCALE GENOMIC DNA]</scope>
    <source>
        <strain evidence="14 15">Jena</strain>
    </source>
</reference>
<dbReference type="PANTHER" id="PTHR23077">
    <property type="entry name" value="AAA-FAMILY ATPASE"/>
    <property type="match status" value="1"/>
</dbReference>
<evidence type="ECO:0000256" key="6">
    <source>
        <dbReference type="ARBA" id="ARBA00022840"/>
    </source>
</evidence>
<dbReference type="InterPro" id="IPR047533">
    <property type="entry name" value="RecA-like_PEX6_r2"/>
</dbReference>
<dbReference type="InterPro" id="IPR003959">
    <property type="entry name" value="ATPase_AAA_core"/>
</dbReference>
<dbReference type="InParanoid" id="A0A2P6MY85"/>
<evidence type="ECO:0000256" key="11">
    <source>
        <dbReference type="SAM" id="Coils"/>
    </source>
</evidence>
<proteinExistence type="inferred from homology"/>
<dbReference type="GO" id="GO:0016558">
    <property type="term" value="P:protein import into peroxisome matrix"/>
    <property type="evidence" value="ECO:0007669"/>
    <property type="project" value="TreeGrafter"/>
</dbReference>
<feature type="coiled-coil region" evidence="11">
    <location>
        <begin position="969"/>
        <end position="996"/>
    </location>
</feature>
<dbReference type="CDD" id="cd19527">
    <property type="entry name" value="RecA-like_PEX6_r2"/>
    <property type="match status" value="1"/>
</dbReference>
<gene>
    <name evidence="14" type="ORF">PROFUN_14946</name>
</gene>
<dbReference type="GO" id="GO:0005778">
    <property type="term" value="C:peroxisomal membrane"/>
    <property type="evidence" value="ECO:0007669"/>
    <property type="project" value="TreeGrafter"/>
</dbReference>
<feature type="domain" description="AAA+ ATPase" evidence="13">
    <location>
        <begin position="769"/>
        <end position="907"/>
    </location>
</feature>
<comment type="caution">
    <text evidence="14">The sequence shown here is derived from an EMBL/GenBank/DDBJ whole genome shotgun (WGS) entry which is preliminary data.</text>
</comment>
<evidence type="ECO:0000256" key="10">
    <source>
        <dbReference type="ARBA" id="ARBA00048778"/>
    </source>
</evidence>
<evidence type="ECO:0000256" key="9">
    <source>
        <dbReference type="ARBA" id="ARBA00034920"/>
    </source>
</evidence>
<comment type="subcellular location">
    <subcellularLocation>
        <location evidence="1">Membrane</location>
    </subcellularLocation>
</comment>
<accession>A0A2P6MY85</accession>
<evidence type="ECO:0000313" key="15">
    <source>
        <dbReference type="Proteomes" id="UP000241769"/>
    </source>
</evidence>
<dbReference type="SUPFAM" id="SSF52540">
    <property type="entry name" value="P-loop containing nucleoside triphosphate hydrolases"/>
    <property type="match status" value="2"/>
</dbReference>
<dbReference type="PANTHER" id="PTHR23077:SF9">
    <property type="entry name" value="PEROXISOMAL ATPASE PEX6"/>
    <property type="match status" value="1"/>
</dbReference>
<dbReference type="InterPro" id="IPR050168">
    <property type="entry name" value="AAA_ATPase_domain"/>
</dbReference>
<dbReference type="Gene3D" id="3.40.50.300">
    <property type="entry name" value="P-loop containing nucleotide triphosphate hydrolases"/>
    <property type="match status" value="2"/>
</dbReference>
<dbReference type="FunCoup" id="A0A2P6MY85">
    <property type="interactions" value="121"/>
</dbReference>
<feature type="region of interest" description="Disordered" evidence="12">
    <location>
        <begin position="26"/>
        <end position="57"/>
    </location>
</feature>
<feature type="region of interest" description="Disordered" evidence="12">
    <location>
        <begin position="1"/>
        <end position="20"/>
    </location>
</feature>
<dbReference type="Proteomes" id="UP000241769">
    <property type="component" value="Unassembled WGS sequence"/>
</dbReference>
<comment type="catalytic activity">
    <reaction evidence="10">
        <text>ATP + H2O = ADP + phosphate + H(+)</text>
        <dbReference type="Rhea" id="RHEA:13065"/>
        <dbReference type="ChEBI" id="CHEBI:15377"/>
        <dbReference type="ChEBI" id="CHEBI:15378"/>
        <dbReference type="ChEBI" id="CHEBI:30616"/>
        <dbReference type="ChEBI" id="CHEBI:43474"/>
        <dbReference type="ChEBI" id="CHEBI:456216"/>
    </reaction>
    <physiologicalReaction direction="left-to-right" evidence="10">
        <dbReference type="Rhea" id="RHEA:13066"/>
    </physiologicalReaction>
</comment>
<evidence type="ECO:0000256" key="5">
    <source>
        <dbReference type="ARBA" id="ARBA00022801"/>
    </source>
</evidence>
<dbReference type="InterPro" id="IPR027417">
    <property type="entry name" value="P-loop_NTPase"/>
</dbReference>
<dbReference type="GO" id="GO:0005829">
    <property type="term" value="C:cytosol"/>
    <property type="evidence" value="ECO:0007669"/>
    <property type="project" value="TreeGrafter"/>
</dbReference>
<evidence type="ECO:0000259" key="13">
    <source>
        <dbReference type="SMART" id="SM00382"/>
    </source>
</evidence>
<evidence type="ECO:0000256" key="1">
    <source>
        <dbReference type="ARBA" id="ARBA00004370"/>
    </source>
</evidence>
<dbReference type="Pfam" id="PF00004">
    <property type="entry name" value="AAA"/>
    <property type="match status" value="2"/>
</dbReference>
<dbReference type="OrthoDB" id="2187at2759"/>
<dbReference type="InterPro" id="IPR003593">
    <property type="entry name" value="AAA+_ATPase"/>
</dbReference>
<keyword evidence="6" id="KW-0067">ATP-binding</keyword>
<keyword evidence="3" id="KW-0962">Peroxisome biogenesis</keyword>
<dbReference type="SMART" id="SM00382">
    <property type="entry name" value="AAA"/>
    <property type="match status" value="1"/>
</dbReference>
<dbReference type="AlphaFoldDB" id="A0A2P6MY85"/>
<sequence>MISSDEPDSNGSKGKEHLRQPNFLQYSCSILPDPSEQDGTSTPLLSSSSSSVSTSNKGQLGAVGYLSAENFRDACSHFGLESSDGILAAVGRDRGDVRVLMMIYSTPGKTQSGAGLERTAHSTVLHIPAEVAHSLGVADHHTVHIRAVKPSHVTLDHVILSHRGEVTTEKFRRQFVLETQVVAIGRILRIKSHGVPGSLGEYKVVNCYPYYQGVVDASTTIIVRFCTCSEEDLSEMSGDEDTLVLESSILPQWTTEVDAKTAEKPMKIRAMPLLHSMRDVQYKEDGDVEAGVTLGTLRLLHIYNRSWIKLYNPVNESTRLARVSVIGDHVMNAEHGTIYLTPFLVFNLGLSQTIGPSCRIEVSPYRRSAEPEKHGEIAEAPQIAREVTSNVLPDEDEYDSDDDLTNSEMAYFKVTKIVPEGAGPLVVDSTHTTMFQEGAVQSLVPGIFPEDSVELCGLETVWNPLLSILRVGCQGLAFKLKVVPSVLLHSTSKGCGKRTMVKVACQTLGIHLFDINCYELLGPIESHTQKHLEDIFDEVKEYAPAVLHLRNIDCLEKTVQPSAPNKEPKSVIPNAMKECMRRLQDRNFDSVNGTHTIMIVGSTHKIDDVSGPLRGCFRHDLQIESASERDRKQFLESIWNGIPVGPDVTGSEISSITAGLNRQDLRTMMNWTGSNCTHRILDRLSPSAHPPTLDQLDDAKLAGFFLSFSDFERAVEKMKGQSAASAGAPKIPKTSWNDVGGLFEAKKEILDTIQLPLLHPEMFAEGVKSRSGVLLYGPPGTGKTLMAKAVATECNLNFISVKGPEMINMYVGESEKNIRDLFARARSARPCVIFFDELDSLAPNRGNGADSGGVMDRVVSQLLAELSGLQKSNDLFVIGATNRPDLLDPALLTPGRFDRLVYLGINEDHPSQLRVLKALTRKWGRFGGKLVTKYRFKLGREVDLKEISERCPLNLTGADFYALASDALLTAMTEQIERFEEREKETGERAREEEMRVTVEQHHFIQAIENLTPSVSPEELTRYKQLQSTYSMKPK</sequence>
<feature type="compositionally biased region" description="Low complexity" evidence="12">
    <location>
        <begin position="40"/>
        <end position="55"/>
    </location>
</feature>
<evidence type="ECO:0000256" key="2">
    <source>
        <dbReference type="ARBA" id="ARBA00006914"/>
    </source>
</evidence>
<keyword evidence="11" id="KW-0175">Coiled coil</keyword>
<dbReference type="GO" id="GO:0016887">
    <property type="term" value="F:ATP hydrolysis activity"/>
    <property type="evidence" value="ECO:0007669"/>
    <property type="project" value="InterPro"/>
</dbReference>
<evidence type="ECO:0000256" key="4">
    <source>
        <dbReference type="ARBA" id="ARBA00022741"/>
    </source>
</evidence>
<dbReference type="STRING" id="1890364.A0A2P6MY85"/>
<keyword evidence="5" id="KW-0378">Hydrolase</keyword>
<dbReference type="EMBL" id="MDYQ01000308">
    <property type="protein sequence ID" value="PRP76677.1"/>
    <property type="molecule type" value="Genomic_DNA"/>
</dbReference>
<keyword evidence="7" id="KW-0472">Membrane</keyword>
<protein>
    <recommendedName>
        <fullName evidence="8">Peroxisomal ATPase PEX6</fullName>
    </recommendedName>
    <alternativeName>
        <fullName evidence="9">Peroxin-6</fullName>
    </alternativeName>
</protein>
<evidence type="ECO:0000256" key="7">
    <source>
        <dbReference type="ARBA" id="ARBA00023136"/>
    </source>
</evidence>
<organism evidence="14 15">
    <name type="scientific">Planoprotostelium fungivorum</name>
    <dbReference type="NCBI Taxonomy" id="1890364"/>
    <lineage>
        <taxon>Eukaryota</taxon>
        <taxon>Amoebozoa</taxon>
        <taxon>Evosea</taxon>
        <taxon>Variosea</taxon>
        <taxon>Cavosteliida</taxon>
        <taxon>Cavosteliaceae</taxon>
        <taxon>Planoprotostelium</taxon>
    </lineage>
</organism>
<dbReference type="Gene3D" id="1.10.8.60">
    <property type="match status" value="1"/>
</dbReference>
<evidence type="ECO:0000256" key="8">
    <source>
        <dbReference type="ARBA" id="ARBA00034811"/>
    </source>
</evidence>
<name>A0A2P6MY85_9EUKA</name>
<evidence type="ECO:0000313" key="14">
    <source>
        <dbReference type="EMBL" id="PRP76677.1"/>
    </source>
</evidence>
<dbReference type="FunFam" id="3.40.50.300:FF:000109">
    <property type="entry name" value="Peroxisomal biogenesis factor 6"/>
    <property type="match status" value="1"/>
</dbReference>
<keyword evidence="15" id="KW-1185">Reference proteome</keyword>
<keyword evidence="4" id="KW-0547">Nucleotide-binding</keyword>
<evidence type="ECO:0000256" key="12">
    <source>
        <dbReference type="SAM" id="MobiDB-lite"/>
    </source>
</evidence>
<evidence type="ECO:0000256" key="3">
    <source>
        <dbReference type="ARBA" id="ARBA00022593"/>
    </source>
</evidence>
<dbReference type="GO" id="GO:0005524">
    <property type="term" value="F:ATP binding"/>
    <property type="evidence" value="ECO:0007669"/>
    <property type="project" value="UniProtKB-KW"/>
</dbReference>